<dbReference type="PROSITE" id="PS51186">
    <property type="entry name" value="GNAT"/>
    <property type="match status" value="1"/>
</dbReference>
<dbReference type="EMBL" id="VCQV01000034">
    <property type="protein sequence ID" value="TWP33907.1"/>
    <property type="molecule type" value="Genomic_DNA"/>
</dbReference>
<dbReference type="Proteomes" id="UP000320244">
    <property type="component" value="Unassembled WGS sequence"/>
</dbReference>
<sequence length="188" mass="20787">MHGSRLYYQPEWVVGGQALHAPLQSDRLRLEPLSIGAADRMVEVLADPALYEFTGGDPPSLPQLRERYRRQSAGRSPDGAQLWCNWIVHRRQDGETVGTVQATVDVQTDQAEVAWVIGTGWQGRGYAREAARTLLMALRDAGISRVIAHVHPDHQASQAVSRHLGMRVTGRIVDGEQEWAVDLAPVVP</sequence>
<accession>A0A563DUG9</accession>
<protein>
    <submittedName>
        <fullName evidence="2">GNAT family N-acetyltransferase</fullName>
    </submittedName>
</protein>
<dbReference type="InterPro" id="IPR000182">
    <property type="entry name" value="GNAT_dom"/>
</dbReference>
<comment type="caution">
    <text evidence="2">The sequence shown here is derived from an EMBL/GenBank/DDBJ whole genome shotgun (WGS) entry which is preliminary data.</text>
</comment>
<dbReference type="InterPro" id="IPR051531">
    <property type="entry name" value="N-acetyltransferase"/>
</dbReference>
<organism evidence="2 3">
    <name type="scientific">Leekyejoonella antrihumi</name>
    <dbReference type="NCBI Taxonomy" id="1660198"/>
    <lineage>
        <taxon>Bacteria</taxon>
        <taxon>Bacillati</taxon>
        <taxon>Actinomycetota</taxon>
        <taxon>Actinomycetes</taxon>
        <taxon>Micrococcales</taxon>
        <taxon>Dermacoccaceae</taxon>
        <taxon>Leekyejoonella</taxon>
    </lineage>
</organism>
<keyword evidence="3" id="KW-1185">Reference proteome</keyword>
<feature type="domain" description="N-acetyltransferase" evidence="1">
    <location>
        <begin position="28"/>
        <end position="188"/>
    </location>
</feature>
<evidence type="ECO:0000313" key="3">
    <source>
        <dbReference type="Proteomes" id="UP000320244"/>
    </source>
</evidence>
<gene>
    <name evidence="2" type="ORF">FGL98_19570</name>
</gene>
<dbReference type="SUPFAM" id="SSF55729">
    <property type="entry name" value="Acyl-CoA N-acyltransferases (Nat)"/>
    <property type="match status" value="1"/>
</dbReference>
<reference evidence="2 3" key="1">
    <citation type="submission" date="2019-05" db="EMBL/GenBank/DDBJ databases">
        <authorList>
            <person name="Lee S.D."/>
        </authorList>
    </citation>
    <scope>NUCLEOTIDE SEQUENCE [LARGE SCALE GENOMIC DNA]</scope>
    <source>
        <strain evidence="2 3">C5-26</strain>
    </source>
</reference>
<reference evidence="2 3" key="2">
    <citation type="submission" date="2019-08" db="EMBL/GenBank/DDBJ databases">
        <title>Jejuicoccus antrihumi gen. nov., sp. nov., a new member of the family Dermacoccaceae isolated from a cave.</title>
        <authorList>
            <person name="Schumann P."/>
            <person name="Kim I.S."/>
        </authorList>
    </citation>
    <scope>NUCLEOTIDE SEQUENCE [LARGE SCALE GENOMIC DNA]</scope>
    <source>
        <strain evidence="2 3">C5-26</strain>
    </source>
</reference>
<dbReference type="AlphaFoldDB" id="A0A563DUG9"/>
<dbReference type="RefSeq" id="WP_146319614.1">
    <property type="nucleotide sequence ID" value="NZ_VCQV01000034.1"/>
</dbReference>
<dbReference type="Gene3D" id="3.40.630.30">
    <property type="match status" value="1"/>
</dbReference>
<dbReference type="GO" id="GO:0016747">
    <property type="term" value="F:acyltransferase activity, transferring groups other than amino-acyl groups"/>
    <property type="evidence" value="ECO:0007669"/>
    <property type="project" value="InterPro"/>
</dbReference>
<dbReference type="OrthoDB" id="4403558at2"/>
<evidence type="ECO:0000313" key="2">
    <source>
        <dbReference type="EMBL" id="TWP33907.1"/>
    </source>
</evidence>
<proteinExistence type="predicted"/>
<evidence type="ECO:0000259" key="1">
    <source>
        <dbReference type="PROSITE" id="PS51186"/>
    </source>
</evidence>
<dbReference type="PANTHER" id="PTHR43792">
    <property type="entry name" value="GNAT FAMILY, PUTATIVE (AFU_ORTHOLOGUE AFUA_3G00765)-RELATED-RELATED"/>
    <property type="match status" value="1"/>
</dbReference>
<name>A0A563DUG9_9MICO</name>
<dbReference type="Pfam" id="PF13302">
    <property type="entry name" value="Acetyltransf_3"/>
    <property type="match status" value="1"/>
</dbReference>
<keyword evidence="2" id="KW-0808">Transferase</keyword>
<dbReference type="PANTHER" id="PTHR43792:SF1">
    <property type="entry name" value="N-ACETYLTRANSFERASE DOMAIN-CONTAINING PROTEIN"/>
    <property type="match status" value="1"/>
</dbReference>
<dbReference type="InterPro" id="IPR016181">
    <property type="entry name" value="Acyl_CoA_acyltransferase"/>
</dbReference>